<keyword evidence="9" id="KW-0862">Zinc</keyword>
<reference evidence="14 15" key="1">
    <citation type="submission" date="2019-03" db="EMBL/GenBank/DDBJ databases">
        <title>Metabolic reconstructions from genomes of highly enriched 'Candidatus Accumulibacter' and 'Candidatus Competibacter' bioreactor populations.</title>
        <authorList>
            <person name="Annavajhala M.K."/>
            <person name="Welles L."/>
            <person name="Abbas B."/>
            <person name="Sorokin D."/>
            <person name="Park H."/>
            <person name="Van Loosdrecht M."/>
            <person name="Chandran K."/>
        </authorList>
    </citation>
    <scope>NUCLEOTIDE SEQUENCE [LARGE SCALE GENOMIC DNA]</scope>
    <source>
        <strain evidence="14 15">SBR_S</strain>
    </source>
</reference>
<dbReference type="RefSeq" id="WP_169065643.1">
    <property type="nucleotide sequence ID" value="NZ_SPMY01000015.1"/>
</dbReference>
<evidence type="ECO:0000256" key="6">
    <source>
        <dbReference type="ARBA" id="ARBA00022490"/>
    </source>
</evidence>
<comment type="catalytic activity">
    <reaction evidence="1">
        <text>Hydrolyzes the link between N-acetylmuramoyl residues and L-amino acid residues in certain cell-wall glycopeptides.</text>
        <dbReference type="EC" id="3.5.1.28"/>
    </reaction>
</comment>
<evidence type="ECO:0000256" key="1">
    <source>
        <dbReference type="ARBA" id="ARBA00001561"/>
    </source>
</evidence>
<evidence type="ECO:0000313" key="14">
    <source>
        <dbReference type="EMBL" id="NMQ27188.1"/>
    </source>
</evidence>
<evidence type="ECO:0000256" key="11">
    <source>
        <dbReference type="ARBA" id="ARBA00039257"/>
    </source>
</evidence>
<dbReference type="PANTHER" id="PTHR30417">
    <property type="entry name" value="N-ACETYLMURAMOYL-L-ALANINE AMIDASE AMID"/>
    <property type="match status" value="1"/>
</dbReference>
<dbReference type="Gene3D" id="3.40.80.10">
    <property type="entry name" value="Peptidoglycan recognition protein-like"/>
    <property type="match status" value="1"/>
</dbReference>
<organism evidence="14 15">
    <name type="scientific">Candidatus Accumulibacter phosphatis</name>
    <dbReference type="NCBI Taxonomy" id="327160"/>
    <lineage>
        <taxon>Bacteria</taxon>
        <taxon>Pseudomonadati</taxon>
        <taxon>Pseudomonadota</taxon>
        <taxon>Betaproteobacteria</taxon>
        <taxon>Candidatus Accumulibacter</taxon>
    </lineage>
</organism>
<comment type="cofactor">
    <cofactor evidence="2">
        <name>Zn(2+)</name>
        <dbReference type="ChEBI" id="CHEBI:29105"/>
    </cofactor>
</comment>
<evidence type="ECO:0000259" key="13">
    <source>
        <dbReference type="SMART" id="SM00644"/>
    </source>
</evidence>
<evidence type="ECO:0000256" key="8">
    <source>
        <dbReference type="ARBA" id="ARBA00022801"/>
    </source>
</evidence>
<evidence type="ECO:0000313" key="15">
    <source>
        <dbReference type="Proteomes" id="UP000749010"/>
    </source>
</evidence>
<dbReference type="NCBIfam" id="NF008758">
    <property type="entry name" value="PRK11789.1"/>
    <property type="match status" value="1"/>
</dbReference>
<dbReference type="GO" id="GO:0008745">
    <property type="term" value="F:N-acetylmuramoyl-L-alanine amidase activity"/>
    <property type="evidence" value="ECO:0007669"/>
    <property type="project" value="UniProtKB-EC"/>
</dbReference>
<name>A0ABX1TVC2_9PROT</name>
<evidence type="ECO:0000256" key="3">
    <source>
        <dbReference type="ARBA" id="ARBA00004496"/>
    </source>
</evidence>
<comment type="caution">
    <text evidence="14">The sequence shown here is derived from an EMBL/GenBank/DDBJ whole genome shotgun (WGS) entry which is preliminary data.</text>
</comment>
<keyword evidence="8 14" id="KW-0378">Hydrolase</keyword>
<evidence type="ECO:0000256" key="9">
    <source>
        <dbReference type="ARBA" id="ARBA00022833"/>
    </source>
</evidence>
<dbReference type="EMBL" id="SPMY01000015">
    <property type="protein sequence ID" value="NMQ27188.1"/>
    <property type="molecule type" value="Genomic_DNA"/>
</dbReference>
<dbReference type="Pfam" id="PF01510">
    <property type="entry name" value="Amidase_2"/>
    <property type="match status" value="1"/>
</dbReference>
<dbReference type="InterPro" id="IPR036505">
    <property type="entry name" value="Amidase/PGRP_sf"/>
</dbReference>
<dbReference type="EC" id="3.5.1.28" evidence="5"/>
<evidence type="ECO:0000256" key="2">
    <source>
        <dbReference type="ARBA" id="ARBA00001947"/>
    </source>
</evidence>
<evidence type="ECO:0000256" key="12">
    <source>
        <dbReference type="ARBA" id="ARBA00042615"/>
    </source>
</evidence>
<comment type="similarity">
    <text evidence="4">Belongs to the N-acetylmuramoyl-L-alanine amidase 2 family.</text>
</comment>
<evidence type="ECO:0000256" key="7">
    <source>
        <dbReference type="ARBA" id="ARBA00022723"/>
    </source>
</evidence>
<proteinExistence type="inferred from homology"/>
<evidence type="ECO:0000256" key="5">
    <source>
        <dbReference type="ARBA" id="ARBA00011901"/>
    </source>
</evidence>
<keyword evidence="15" id="KW-1185">Reference proteome</keyword>
<keyword evidence="10" id="KW-0961">Cell wall biogenesis/degradation</keyword>
<dbReference type="CDD" id="cd06583">
    <property type="entry name" value="PGRP"/>
    <property type="match status" value="1"/>
</dbReference>
<gene>
    <name evidence="14" type="primary">ampD</name>
    <name evidence="14" type="ORF">E4Q23_05125</name>
</gene>
<dbReference type="InterPro" id="IPR002502">
    <property type="entry name" value="Amidase_domain"/>
</dbReference>
<evidence type="ECO:0000256" key="10">
    <source>
        <dbReference type="ARBA" id="ARBA00023316"/>
    </source>
</evidence>
<keyword evidence="6" id="KW-0963">Cytoplasm</keyword>
<feature type="domain" description="N-acetylmuramoyl-L-alanine amidase" evidence="13">
    <location>
        <begin position="25"/>
        <end position="173"/>
    </location>
</feature>
<dbReference type="InterPro" id="IPR051206">
    <property type="entry name" value="NAMLAA_amidase_2"/>
</dbReference>
<keyword evidence="7" id="KW-0479">Metal-binding</keyword>
<comment type="subcellular location">
    <subcellularLocation>
        <location evidence="3">Cytoplasm</location>
    </subcellularLocation>
</comment>
<protein>
    <recommendedName>
        <fullName evidence="11">1,6-anhydro-N-acetylmuramyl-L-alanine amidase AmpD</fullName>
        <ecNumber evidence="5">3.5.1.28</ecNumber>
    </recommendedName>
    <alternativeName>
        <fullName evidence="12">N-acetylmuramoyl-L-alanine amidase</fullName>
    </alternativeName>
</protein>
<dbReference type="SMART" id="SM00644">
    <property type="entry name" value="Ami_2"/>
    <property type="match status" value="1"/>
</dbReference>
<dbReference type="PANTHER" id="PTHR30417:SF4">
    <property type="entry name" value="1,6-ANHYDRO-N-ACETYLMURAMYL-L-ALANINE AMIDASE AMPD"/>
    <property type="match status" value="1"/>
</dbReference>
<evidence type="ECO:0000256" key="4">
    <source>
        <dbReference type="ARBA" id="ARBA00007553"/>
    </source>
</evidence>
<dbReference type="Proteomes" id="UP000749010">
    <property type="component" value="Unassembled WGS sequence"/>
</dbReference>
<sequence length="192" mass="20733">MLRRDAAVGEPGADGWLPGALRVESANHDARPDGEVVSLIVVHAISLPPGEFGGEGIVGLFSNCLDASAHPYFAQISSLRVSAHFLLRRDGELIQFVSCAQRAWHAGVSSWNGRQRCNDFSLGIELEGCDEMPFETAQYGALRELIRTLCVAYPIEAVVGHSDIAPGRKTDPGPCFDWRQLASIGDFPGACR</sequence>
<accession>A0ABX1TVC2</accession>
<dbReference type="SUPFAM" id="SSF55846">
    <property type="entry name" value="N-acetylmuramoyl-L-alanine amidase-like"/>
    <property type="match status" value="1"/>
</dbReference>